<dbReference type="OrthoDB" id="5779068at2759"/>
<protein>
    <recommendedName>
        <fullName evidence="2">Slingshot N-terminal domain-containing protein</fullName>
    </recommendedName>
</protein>
<dbReference type="GO" id="GO:0003779">
    <property type="term" value="F:actin binding"/>
    <property type="evidence" value="ECO:0007669"/>
    <property type="project" value="InterPro"/>
</dbReference>
<dbReference type="GO" id="GO:0016791">
    <property type="term" value="F:phosphatase activity"/>
    <property type="evidence" value="ECO:0007669"/>
    <property type="project" value="InterPro"/>
</dbReference>
<dbReference type="EMBL" id="JAFJMO010000008">
    <property type="protein sequence ID" value="KAJ8269387.1"/>
    <property type="molecule type" value="Genomic_DNA"/>
</dbReference>
<evidence type="ECO:0000313" key="4">
    <source>
        <dbReference type="Proteomes" id="UP001152803"/>
    </source>
</evidence>
<dbReference type="Pfam" id="PF23040">
    <property type="entry name" value="PH_SSH1-like_1st"/>
    <property type="match status" value="1"/>
</dbReference>
<dbReference type="InterPro" id="IPR043587">
    <property type="entry name" value="Phosphatase_SSH-like"/>
</dbReference>
<keyword evidence="4" id="KW-1185">Reference proteome</keyword>
<feature type="domain" description="Slingshot N-terminal" evidence="2">
    <location>
        <begin position="73"/>
        <end position="173"/>
    </location>
</feature>
<dbReference type="InterPro" id="IPR043588">
    <property type="entry name" value="SSH-N"/>
</dbReference>
<dbReference type="AlphaFoldDB" id="A0A9Q1DGM9"/>
<evidence type="ECO:0000256" key="1">
    <source>
        <dbReference type="SAM" id="MobiDB-lite"/>
    </source>
</evidence>
<dbReference type="Proteomes" id="UP001152803">
    <property type="component" value="Unassembled WGS sequence"/>
</dbReference>
<sequence length="173" mass="19245">MALLTLHRAPSISVAPDESIQRRGRLQKRESFALVKGVVLLLEEGEQTGDETAPTLCKPPSSREGQSDYQGRHLHAMVSLLRPEDTLKMAVRLESASPIRVRYLLVILTLCNKYESILLGVDFPSKDSDQCTIGLVVPIWSDTQVYLDGDGGFSVTSAEETRIFKPESIQTMW</sequence>
<dbReference type="GO" id="GO:0030837">
    <property type="term" value="P:negative regulation of actin filament polymerization"/>
    <property type="evidence" value="ECO:0007669"/>
    <property type="project" value="InterPro"/>
</dbReference>
<dbReference type="PANTHER" id="PTHR45864:SF4">
    <property type="entry name" value="PROTEIN PHOSPHATASE SLINGSHOT HOMOLOG 3"/>
    <property type="match status" value="1"/>
</dbReference>
<reference evidence="3" key="1">
    <citation type="journal article" date="2023" name="Science">
        <title>Genome structures resolve the early diversification of teleost fishes.</title>
        <authorList>
            <person name="Parey E."/>
            <person name="Louis A."/>
            <person name="Montfort J."/>
            <person name="Bouchez O."/>
            <person name="Roques C."/>
            <person name="Iampietro C."/>
            <person name="Lluch J."/>
            <person name="Castinel A."/>
            <person name="Donnadieu C."/>
            <person name="Desvignes T."/>
            <person name="Floi Bucao C."/>
            <person name="Jouanno E."/>
            <person name="Wen M."/>
            <person name="Mejri S."/>
            <person name="Dirks R."/>
            <person name="Jansen H."/>
            <person name="Henkel C."/>
            <person name="Chen W.J."/>
            <person name="Zahm M."/>
            <person name="Cabau C."/>
            <person name="Klopp C."/>
            <person name="Thompson A.W."/>
            <person name="Robinson-Rechavi M."/>
            <person name="Braasch I."/>
            <person name="Lecointre G."/>
            <person name="Bobe J."/>
            <person name="Postlethwait J.H."/>
            <person name="Berthelot C."/>
            <person name="Roest Crollius H."/>
            <person name="Guiguen Y."/>
        </authorList>
    </citation>
    <scope>NUCLEOTIDE SEQUENCE</scope>
    <source>
        <strain evidence="3">Concon-B</strain>
    </source>
</reference>
<organism evidence="3 4">
    <name type="scientific">Conger conger</name>
    <name type="common">Conger eel</name>
    <name type="synonym">Muraena conger</name>
    <dbReference type="NCBI Taxonomy" id="82655"/>
    <lineage>
        <taxon>Eukaryota</taxon>
        <taxon>Metazoa</taxon>
        <taxon>Chordata</taxon>
        <taxon>Craniata</taxon>
        <taxon>Vertebrata</taxon>
        <taxon>Euteleostomi</taxon>
        <taxon>Actinopterygii</taxon>
        <taxon>Neopterygii</taxon>
        <taxon>Teleostei</taxon>
        <taxon>Anguilliformes</taxon>
        <taxon>Congridae</taxon>
        <taxon>Conger</taxon>
    </lineage>
</organism>
<evidence type="ECO:0000313" key="3">
    <source>
        <dbReference type="EMBL" id="KAJ8269387.1"/>
    </source>
</evidence>
<comment type="caution">
    <text evidence="3">The sequence shown here is derived from an EMBL/GenBank/DDBJ whole genome shotgun (WGS) entry which is preliminary data.</text>
</comment>
<name>A0A9Q1DGM9_CONCO</name>
<accession>A0A9Q1DGM9</accession>
<dbReference type="PANTHER" id="PTHR45864">
    <property type="entry name" value="SLINGSHOT PROTEIN PHOSPHATASE HOMOLOG"/>
    <property type="match status" value="1"/>
</dbReference>
<proteinExistence type="predicted"/>
<feature type="region of interest" description="Disordered" evidence="1">
    <location>
        <begin position="50"/>
        <end position="69"/>
    </location>
</feature>
<evidence type="ECO:0000259" key="2">
    <source>
        <dbReference type="Pfam" id="PF23040"/>
    </source>
</evidence>
<gene>
    <name evidence="3" type="ORF">COCON_G00119940</name>
</gene>